<dbReference type="NCBIfam" id="TIGR03527">
    <property type="entry name" value="selenium_YedF"/>
    <property type="match status" value="1"/>
</dbReference>
<proteinExistence type="inferred from homology"/>
<dbReference type="PANTHER" id="PTHR33279">
    <property type="entry name" value="SULFUR CARRIER PROTEIN YEDF-RELATED"/>
    <property type="match status" value="1"/>
</dbReference>
<protein>
    <submittedName>
        <fullName evidence="3">Selenium metabolism protein YedF</fullName>
    </submittedName>
</protein>
<reference evidence="3 4" key="1">
    <citation type="submission" date="2016-01" db="EMBL/GenBank/DDBJ databases">
        <authorList>
            <person name="Mitreva M."/>
            <person name="Pepin K.H."/>
            <person name="Mihindukulasuriya K.A."/>
            <person name="Fulton R."/>
            <person name="Fronick C."/>
            <person name="O'Laughlin M."/>
            <person name="Miner T."/>
            <person name="Herter B."/>
            <person name="Rosa B.A."/>
            <person name="Cordes M."/>
            <person name="Tomlinson C."/>
            <person name="Wollam A."/>
            <person name="Palsikar V.B."/>
            <person name="Mardis E.R."/>
            <person name="Wilson R.K."/>
        </authorList>
    </citation>
    <scope>NUCLEOTIDE SEQUENCE [LARGE SCALE GENOMIC DNA]</scope>
    <source>
        <strain evidence="3 4">KA00071</strain>
    </source>
</reference>
<feature type="domain" description="UPF0033" evidence="2">
    <location>
        <begin position="6"/>
        <end position="69"/>
    </location>
</feature>
<sequence>MKKTRFDAKGMACPLPVVKTRKLLGEYDVVETVVDNFIATQNLEKLAKQLGYEIEVIPVSDEEYITTITNKQALEPVKINALEGECPVPVAQVQRTLETEDSVEILLKEEDLEALKNFAQKHHNEIKIEKIKEGYKVLITKQEQNSEEKNQYALKDDSYIVVINKKIMGHGSEELGKKLIKSYLYALTEQELLPKKIIFYNEGAYLVDRQRSHVLDELAELEEGGVEILCCGACIDYHKIDLAVGNPTNMYFIVEDMRKANKILQP</sequence>
<keyword evidence="4" id="KW-1185">Reference proteome</keyword>
<organism evidence="3 4">
    <name type="scientific">Gemelliphila asaccharolytica</name>
    <dbReference type="NCBI Taxonomy" id="502393"/>
    <lineage>
        <taxon>Bacteria</taxon>
        <taxon>Bacillati</taxon>
        <taxon>Bacillota</taxon>
        <taxon>Bacilli</taxon>
        <taxon>Bacillales</taxon>
        <taxon>Gemellaceae</taxon>
        <taxon>Gemelliphila</taxon>
    </lineage>
</organism>
<comment type="caution">
    <text evidence="3">The sequence shown here is derived from an EMBL/GenBank/DDBJ whole genome shotgun (WGS) entry which is preliminary data.</text>
</comment>
<evidence type="ECO:0000313" key="3">
    <source>
        <dbReference type="EMBL" id="KXB57744.1"/>
    </source>
</evidence>
<dbReference type="Gene3D" id="3.30.110.40">
    <property type="entry name" value="TusA-like domain"/>
    <property type="match status" value="2"/>
</dbReference>
<dbReference type="EMBL" id="LSDB01000033">
    <property type="protein sequence ID" value="KXB57744.1"/>
    <property type="molecule type" value="Genomic_DNA"/>
</dbReference>
<dbReference type="InterPro" id="IPR001455">
    <property type="entry name" value="TusA-like"/>
</dbReference>
<evidence type="ECO:0000259" key="2">
    <source>
        <dbReference type="Pfam" id="PF01206"/>
    </source>
</evidence>
<dbReference type="RefSeq" id="WP_066130238.1">
    <property type="nucleotide sequence ID" value="NZ_KQ959883.1"/>
</dbReference>
<dbReference type="SUPFAM" id="SSF75169">
    <property type="entry name" value="DsrEFH-like"/>
    <property type="match status" value="1"/>
</dbReference>
<dbReference type="InterPro" id="IPR019870">
    <property type="entry name" value="Se_metab_YedF"/>
</dbReference>
<dbReference type="PANTHER" id="PTHR33279:SF6">
    <property type="entry name" value="SULFUR CARRIER PROTEIN YEDF-RELATED"/>
    <property type="match status" value="1"/>
</dbReference>
<dbReference type="Proteomes" id="UP000070467">
    <property type="component" value="Unassembled WGS sequence"/>
</dbReference>
<comment type="similarity">
    <text evidence="1">Belongs to the sulfur carrier protein TusA family.</text>
</comment>
<accession>A0ABR5TLK7</accession>
<dbReference type="Pfam" id="PF01206">
    <property type="entry name" value="TusA"/>
    <property type="match status" value="1"/>
</dbReference>
<name>A0ABR5TLK7_9BACL</name>
<evidence type="ECO:0000313" key="4">
    <source>
        <dbReference type="Proteomes" id="UP000070467"/>
    </source>
</evidence>
<evidence type="ECO:0000256" key="1">
    <source>
        <dbReference type="ARBA" id="ARBA00008984"/>
    </source>
</evidence>
<dbReference type="SUPFAM" id="SSF64307">
    <property type="entry name" value="SirA-like"/>
    <property type="match status" value="1"/>
</dbReference>
<gene>
    <name evidence="3" type="ORF">HMPREF1871_00781</name>
</gene>
<dbReference type="InterPro" id="IPR027396">
    <property type="entry name" value="DsrEFH-like"/>
</dbReference>
<dbReference type="InterPro" id="IPR036868">
    <property type="entry name" value="TusA-like_sf"/>
</dbReference>